<accession>A0AAN7V0X1</accession>
<evidence type="ECO:0000313" key="3">
    <source>
        <dbReference type="Proteomes" id="UP001329430"/>
    </source>
</evidence>
<comment type="caution">
    <text evidence="2">The sequence shown here is derived from an EMBL/GenBank/DDBJ whole genome shotgun (WGS) entry which is preliminary data.</text>
</comment>
<keyword evidence="3" id="KW-1185">Reference proteome</keyword>
<dbReference type="EMBL" id="JAVRBK010000009">
    <property type="protein sequence ID" value="KAK5639327.1"/>
    <property type="molecule type" value="Genomic_DNA"/>
</dbReference>
<evidence type="ECO:0000256" key="1">
    <source>
        <dbReference type="SAM" id="MobiDB-lite"/>
    </source>
</evidence>
<gene>
    <name evidence="2" type="ORF">RI129_011819</name>
</gene>
<sequence>MSESDDDTDSKNIELSSPQSWSSTQVEWEFEGSECESDVDFCSESPFQYALNSIGGSNGFRACNNKRLREGYVAQVEQYFGNDTRVVFSAQNYEKCVDGASYFNNIIEIFNVREGTTFDNIYDIYGELVTDAVWMTDDSALLIFGSEGEVNVGIRIESDLFQSRKLLYGSDEALLFAFDFVYPKDGPNIFHIQYES</sequence>
<proteinExistence type="predicted"/>
<protein>
    <submittedName>
        <fullName evidence="2">Uncharacterized protein</fullName>
    </submittedName>
</protein>
<reference evidence="2 3" key="1">
    <citation type="journal article" date="2024" name="Insects">
        <title>An Improved Chromosome-Level Genome Assembly of the Firefly Pyrocoelia pectoralis.</title>
        <authorList>
            <person name="Fu X."/>
            <person name="Meyer-Rochow V.B."/>
            <person name="Ballantyne L."/>
            <person name="Zhu X."/>
        </authorList>
    </citation>
    <scope>NUCLEOTIDE SEQUENCE [LARGE SCALE GENOMIC DNA]</scope>
    <source>
        <strain evidence="2">XCY_ONT2</strain>
    </source>
</reference>
<evidence type="ECO:0000313" key="2">
    <source>
        <dbReference type="EMBL" id="KAK5639327.1"/>
    </source>
</evidence>
<name>A0AAN7V0X1_9COLE</name>
<dbReference type="AlphaFoldDB" id="A0AAN7V0X1"/>
<organism evidence="2 3">
    <name type="scientific">Pyrocoelia pectoralis</name>
    <dbReference type="NCBI Taxonomy" id="417401"/>
    <lineage>
        <taxon>Eukaryota</taxon>
        <taxon>Metazoa</taxon>
        <taxon>Ecdysozoa</taxon>
        <taxon>Arthropoda</taxon>
        <taxon>Hexapoda</taxon>
        <taxon>Insecta</taxon>
        <taxon>Pterygota</taxon>
        <taxon>Neoptera</taxon>
        <taxon>Endopterygota</taxon>
        <taxon>Coleoptera</taxon>
        <taxon>Polyphaga</taxon>
        <taxon>Elateriformia</taxon>
        <taxon>Elateroidea</taxon>
        <taxon>Lampyridae</taxon>
        <taxon>Lampyrinae</taxon>
        <taxon>Pyrocoelia</taxon>
    </lineage>
</organism>
<feature type="compositionally biased region" description="Polar residues" evidence="1">
    <location>
        <begin position="13"/>
        <end position="24"/>
    </location>
</feature>
<dbReference type="Proteomes" id="UP001329430">
    <property type="component" value="Chromosome 9"/>
</dbReference>
<feature type="region of interest" description="Disordered" evidence="1">
    <location>
        <begin position="1"/>
        <end position="24"/>
    </location>
</feature>